<accession>A0A371FH92</accession>
<comment type="caution">
    <text evidence="1">The sequence shown here is derived from an EMBL/GenBank/DDBJ whole genome shotgun (WGS) entry which is preliminary data.</text>
</comment>
<dbReference type="Proteomes" id="UP000257109">
    <property type="component" value="Unassembled WGS sequence"/>
</dbReference>
<evidence type="ECO:0000313" key="2">
    <source>
        <dbReference type="Proteomes" id="UP000257109"/>
    </source>
</evidence>
<dbReference type="AlphaFoldDB" id="A0A371FH92"/>
<reference evidence="1" key="1">
    <citation type="submission" date="2018-05" db="EMBL/GenBank/DDBJ databases">
        <title>Draft genome of Mucuna pruriens seed.</title>
        <authorList>
            <person name="Nnadi N.E."/>
            <person name="Vos R."/>
            <person name="Hasami M.H."/>
            <person name="Devisetty U.K."/>
            <person name="Aguiy J.C."/>
        </authorList>
    </citation>
    <scope>NUCLEOTIDE SEQUENCE [LARGE SCALE GENOMIC DNA]</scope>
    <source>
        <strain evidence="1">JCA_2017</strain>
    </source>
</reference>
<name>A0A371FH92_MUCPR</name>
<sequence>MLNRLVEWTLYPKLKVVPMHLVFGYQYLMHGLTLKEVMARLLPMRILWILELQPLELIFD</sequence>
<gene>
    <name evidence="1" type="ORF">CR513_42391</name>
</gene>
<protein>
    <submittedName>
        <fullName evidence="1">Uncharacterized protein</fullName>
    </submittedName>
</protein>
<keyword evidence="2" id="KW-1185">Reference proteome</keyword>
<feature type="non-terminal residue" evidence="1">
    <location>
        <position position="60"/>
    </location>
</feature>
<proteinExistence type="predicted"/>
<organism evidence="1 2">
    <name type="scientific">Mucuna pruriens</name>
    <name type="common">Velvet bean</name>
    <name type="synonym">Dolichos pruriens</name>
    <dbReference type="NCBI Taxonomy" id="157652"/>
    <lineage>
        <taxon>Eukaryota</taxon>
        <taxon>Viridiplantae</taxon>
        <taxon>Streptophyta</taxon>
        <taxon>Embryophyta</taxon>
        <taxon>Tracheophyta</taxon>
        <taxon>Spermatophyta</taxon>
        <taxon>Magnoliopsida</taxon>
        <taxon>eudicotyledons</taxon>
        <taxon>Gunneridae</taxon>
        <taxon>Pentapetalae</taxon>
        <taxon>rosids</taxon>
        <taxon>fabids</taxon>
        <taxon>Fabales</taxon>
        <taxon>Fabaceae</taxon>
        <taxon>Papilionoideae</taxon>
        <taxon>50 kb inversion clade</taxon>
        <taxon>NPAAA clade</taxon>
        <taxon>indigoferoid/millettioid clade</taxon>
        <taxon>Phaseoleae</taxon>
        <taxon>Mucuna</taxon>
    </lineage>
</organism>
<feature type="non-terminal residue" evidence="1">
    <location>
        <position position="1"/>
    </location>
</feature>
<evidence type="ECO:0000313" key="1">
    <source>
        <dbReference type="EMBL" id="RDX77483.1"/>
    </source>
</evidence>
<dbReference type="EMBL" id="QJKJ01009158">
    <property type="protein sequence ID" value="RDX77483.1"/>
    <property type="molecule type" value="Genomic_DNA"/>
</dbReference>